<keyword evidence="3" id="KW-1185">Reference proteome</keyword>
<gene>
    <name evidence="2" type="ORF">VP01_371g5</name>
</gene>
<organism evidence="2 3">
    <name type="scientific">Puccinia sorghi</name>
    <dbReference type="NCBI Taxonomy" id="27349"/>
    <lineage>
        <taxon>Eukaryota</taxon>
        <taxon>Fungi</taxon>
        <taxon>Dikarya</taxon>
        <taxon>Basidiomycota</taxon>
        <taxon>Pucciniomycotina</taxon>
        <taxon>Pucciniomycetes</taxon>
        <taxon>Pucciniales</taxon>
        <taxon>Pucciniaceae</taxon>
        <taxon>Puccinia</taxon>
    </lineage>
</organism>
<dbReference type="AlphaFoldDB" id="A0A0L6UVZ2"/>
<name>A0A0L6UVZ2_9BASI</name>
<dbReference type="EMBL" id="LAVV01008746">
    <property type="protein sequence ID" value="KNZ52035.1"/>
    <property type="molecule type" value="Genomic_DNA"/>
</dbReference>
<comment type="caution">
    <text evidence="2">The sequence shown here is derived from an EMBL/GenBank/DDBJ whole genome shotgun (WGS) entry which is preliminary data.</text>
</comment>
<accession>A0A0L6UVZ2</accession>
<evidence type="ECO:0000313" key="3">
    <source>
        <dbReference type="Proteomes" id="UP000037035"/>
    </source>
</evidence>
<feature type="compositionally biased region" description="Basic residues" evidence="1">
    <location>
        <begin position="14"/>
        <end position="24"/>
    </location>
</feature>
<dbReference type="OrthoDB" id="2505287at2759"/>
<reference evidence="2 3" key="1">
    <citation type="submission" date="2015-08" db="EMBL/GenBank/DDBJ databases">
        <title>Next Generation Sequencing and Analysis of the Genome of Puccinia sorghi L Schw, the Causal Agent of Maize Common Rust.</title>
        <authorList>
            <person name="Rochi L."/>
            <person name="Burguener G."/>
            <person name="Darino M."/>
            <person name="Turjanski A."/>
            <person name="Kreff E."/>
            <person name="Dieguez M.J."/>
            <person name="Sacco F."/>
        </authorList>
    </citation>
    <scope>NUCLEOTIDE SEQUENCE [LARGE SCALE GENOMIC DNA]</scope>
    <source>
        <strain evidence="2 3">RO10H11247</strain>
    </source>
</reference>
<proteinExistence type="predicted"/>
<feature type="region of interest" description="Disordered" evidence="1">
    <location>
        <begin position="14"/>
        <end position="41"/>
    </location>
</feature>
<dbReference type="Proteomes" id="UP000037035">
    <property type="component" value="Unassembled WGS sequence"/>
</dbReference>
<evidence type="ECO:0000256" key="1">
    <source>
        <dbReference type="SAM" id="MobiDB-lite"/>
    </source>
</evidence>
<protein>
    <submittedName>
        <fullName evidence="2">Uncharacterized protein</fullName>
    </submittedName>
</protein>
<evidence type="ECO:0000313" key="2">
    <source>
        <dbReference type="EMBL" id="KNZ52035.1"/>
    </source>
</evidence>
<sequence>MSVDGVAWWKPIRRKAAGKSKKSYQKTPKGKPNMEATSSALPHSLTVGKPVTIRLVTDTYSPEHPDQPNRLTREFETAYYSDLIPDLYKPSSTTFTYSQSHFYVATANTLVVYKKDIRFPRDLQ</sequence>
<dbReference type="VEuPathDB" id="FungiDB:VP01_371g5"/>